<dbReference type="eggNOG" id="KOG0987">
    <property type="taxonomic scope" value="Eukaryota"/>
</dbReference>
<feature type="region of interest" description="Disordered" evidence="1">
    <location>
        <begin position="1"/>
        <end position="23"/>
    </location>
</feature>
<keyword evidence="3" id="KW-0547">Nucleotide-binding</keyword>
<keyword evidence="3" id="KW-0378">Hydrolase</keyword>
<dbReference type="Proteomes" id="UP000007129">
    <property type="component" value="Unassembled WGS sequence"/>
</dbReference>
<dbReference type="AlphaFoldDB" id="K2RXW8"/>
<dbReference type="GO" id="GO:0004386">
    <property type="term" value="F:helicase activity"/>
    <property type="evidence" value="ECO:0007669"/>
    <property type="project" value="UniProtKB-KW"/>
</dbReference>
<dbReference type="InterPro" id="IPR027417">
    <property type="entry name" value="P-loop_NTPase"/>
</dbReference>
<dbReference type="InterPro" id="IPR049163">
    <property type="entry name" value="Pif1-like_2B_dom"/>
</dbReference>
<feature type="compositionally biased region" description="Polar residues" evidence="1">
    <location>
        <begin position="1"/>
        <end position="16"/>
    </location>
</feature>
<evidence type="ECO:0000256" key="1">
    <source>
        <dbReference type="SAM" id="MobiDB-lite"/>
    </source>
</evidence>
<evidence type="ECO:0000313" key="3">
    <source>
        <dbReference type="EMBL" id="EKG09310.1"/>
    </source>
</evidence>
<comment type="caution">
    <text evidence="3">The sequence shown here is derived from an EMBL/GenBank/DDBJ whole genome shotgun (WGS) entry which is preliminary data.</text>
</comment>
<dbReference type="Gene3D" id="3.40.50.300">
    <property type="entry name" value="P-loop containing nucleotide triphosphate hydrolases"/>
    <property type="match status" value="1"/>
</dbReference>
<feature type="domain" description="DNA helicase Pif1-like 2B" evidence="2">
    <location>
        <begin position="88"/>
        <end position="118"/>
    </location>
</feature>
<dbReference type="HOGENOM" id="CLU_001613_3_0_1"/>
<name>K2RXW8_MACPH</name>
<reference evidence="3 4" key="1">
    <citation type="journal article" date="2012" name="BMC Genomics">
        <title>Tools to kill: Genome of one of the most destructive plant pathogenic fungi Macrophomina phaseolina.</title>
        <authorList>
            <person name="Islam M.S."/>
            <person name="Haque M.S."/>
            <person name="Islam M.M."/>
            <person name="Emdad E.M."/>
            <person name="Halim A."/>
            <person name="Hossen Q.M.M."/>
            <person name="Hossain M.Z."/>
            <person name="Ahmed B."/>
            <person name="Rahim S."/>
            <person name="Rahman M.S."/>
            <person name="Alam M.M."/>
            <person name="Hou S."/>
            <person name="Wan X."/>
            <person name="Saito J.A."/>
            <person name="Alam M."/>
        </authorList>
    </citation>
    <scope>NUCLEOTIDE SEQUENCE [LARGE SCALE GENOMIC DNA]</scope>
    <source>
        <strain evidence="3 4">MS6</strain>
    </source>
</reference>
<keyword evidence="3" id="KW-0067">ATP-binding</keyword>
<organism evidence="3 4">
    <name type="scientific">Macrophomina phaseolina (strain MS6)</name>
    <name type="common">Charcoal rot fungus</name>
    <dbReference type="NCBI Taxonomy" id="1126212"/>
    <lineage>
        <taxon>Eukaryota</taxon>
        <taxon>Fungi</taxon>
        <taxon>Dikarya</taxon>
        <taxon>Ascomycota</taxon>
        <taxon>Pezizomycotina</taxon>
        <taxon>Dothideomycetes</taxon>
        <taxon>Dothideomycetes incertae sedis</taxon>
        <taxon>Botryosphaeriales</taxon>
        <taxon>Botryosphaeriaceae</taxon>
        <taxon>Macrophomina</taxon>
    </lineage>
</organism>
<dbReference type="VEuPathDB" id="FungiDB:MPH_13666"/>
<dbReference type="Pfam" id="PF21530">
    <property type="entry name" value="Pif1_2B_dom"/>
    <property type="match status" value="1"/>
</dbReference>
<dbReference type="STRING" id="1126212.K2RXW8"/>
<sequence>MLSKDCTTTRLPANTGTRLSSRVSSTLRQPETDSFANALRIYGQKEYVNAHNHKFMRDCLQPILSVNATHEGPLAEKASFDQAGNLHKQFPICVGARVMLLENIWTERGLVNGALGTVDNIIWPAGTEDARASPSQALLIAFDEYGHEEDGPYLYRRVDRKPVVPIFRSRRDYFISNRSCKRTQFPITVAHAITIHKSQGVTTDKAVLNLNHREFSRGLSYVVASRVRQLSGLLFDEPINYEKLRKRTGGDLAIMRAHDYERRKDQYI</sequence>
<dbReference type="CDD" id="cd18809">
    <property type="entry name" value="SF1_C_RecD"/>
    <property type="match status" value="1"/>
</dbReference>
<dbReference type="InParanoid" id="K2RXW8"/>
<dbReference type="EMBL" id="AHHD01000709">
    <property type="protein sequence ID" value="EKG09310.1"/>
    <property type="molecule type" value="Genomic_DNA"/>
</dbReference>
<dbReference type="InterPro" id="IPR051055">
    <property type="entry name" value="PIF1_helicase"/>
</dbReference>
<dbReference type="SUPFAM" id="SSF52540">
    <property type="entry name" value="P-loop containing nucleoside triphosphate hydrolases"/>
    <property type="match status" value="1"/>
</dbReference>
<accession>K2RXW8</accession>
<proteinExistence type="predicted"/>
<dbReference type="PANTHER" id="PTHR47642">
    <property type="entry name" value="ATP-DEPENDENT DNA HELICASE"/>
    <property type="match status" value="1"/>
</dbReference>
<dbReference type="OrthoDB" id="3942766at2759"/>
<evidence type="ECO:0000259" key="2">
    <source>
        <dbReference type="Pfam" id="PF21530"/>
    </source>
</evidence>
<protein>
    <submittedName>
        <fullName evidence="3">DNA helicase PIF1 ATP-dependent</fullName>
    </submittedName>
</protein>
<keyword evidence="3" id="KW-0347">Helicase</keyword>
<evidence type="ECO:0000313" key="4">
    <source>
        <dbReference type="Proteomes" id="UP000007129"/>
    </source>
</evidence>
<gene>
    <name evidence="3" type="ORF">MPH_13666</name>
</gene>